<comment type="similarity">
    <text evidence="2">Belongs to the DedA family.</text>
</comment>
<evidence type="ECO:0000313" key="9">
    <source>
        <dbReference type="EMBL" id="ERK59230.1"/>
    </source>
</evidence>
<dbReference type="PANTHER" id="PTHR42709">
    <property type="entry name" value="ALKALINE PHOSPHATASE LIKE PROTEIN"/>
    <property type="match status" value="1"/>
</dbReference>
<evidence type="ECO:0000256" key="6">
    <source>
        <dbReference type="ARBA" id="ARBA00023136"/>
    </source>
</evidence>
<keyword evidence="6 7" id="KW-0472">Membrane</keyword>
<organism evidence="9 10">
    <name type="scientific">Propionibacterium acidifaciens F0233</name>
    <dbReference type="NCBI Taxonomy" id="553198"/>
    <lineage>
        <taxon>Bacteria</taxon>
        <taxon>Bacillati</taxon>
        <taxon>Actinomycetota</taxon>
        <taxon>Actinomycetes</taxon>
        <taxon>Propionibacteriales</taxon>
        <taxon>Propionibacteriaceae</taxon>
        <taxon>Propionibacterium</taxon>
    </lineage>
</organism>
<evidence type="ECO:0000256" key="1">
    <source>
        <dbReference type="ARBA" id="ARBA00004651"/>
    </source>
</evidence>
<dbReference type="EMBL" id="ACVN02000123">
    <property type="protein sequence ID" value="ERK59230.1"/>
    <property type="molecule type" value="Genomic_DNA"/>
</dbReference>
<keyword evidence="10" id="KW-1185">Reference proteome</keyword>
<dbReference type="Proteomes" id="UP000017052">
    <property type="component" value="Unassembled WGS sequence"/>
</dbReference>
<feature type="transmembrane region" description="Helical" evidence="7">
    <location>
        <begin position="112"/>
        <end position="135"/>
    </location>
</feature>
<evidence type="ECO:0000256" key="5">
    <source>
        <dbReference type="ARBA" id="ARBA00022989"/>
    </source>
</evidence>
<evidence type="ECO:0000256" key="7">
    <source>
        <dbReference type="SAM" id="Phobius"/>
    </source>
</evidence>
<proteinExistence type="inferred from homology"/>
<evidence type="ECO:0000256" key="4">
    <source>
        <dbReference type="ARBA" id="ARBA00022692"/>
    </source>
</evidence>
<dbReference type="PANTHER" id="PTHR42709:SF6">
    <property type="entry name" value="UNDECAPRENYL PHOSPHATE TRANSPORTER A"/>
    <property type="match status" value="1"/>
</dbReference>
<accession>U2Q8V2</accession>
<dbReference type="RefSeq" id="WP_021797043.1">
    <property type="nucleotide sequence ID" value="NZ_ACVN02000123.1"/>
</dbReference>
<evidence type="ECO:0000256" key="3">
    <source>
        <dbReference type="ARBA" id="ARBA00022475"/>
    </source>
</evidence>
<feature type="domain" description="VTT" evidence="8">
    <location>
        <begin position="114"/>
        <end position="224"/>
    </location>
</feature>
<comment type="caution">
    <text evidence="9">The sequence shown here is derived from an EMBL/GenBank/DDBJ whole genome shotgun (WGS) entry which is preliminary data.</text>
</comment>
<keyword evidence="3" id="KW-1003">Cell membrane</keyword>
<feature type="transmembrane region" description="Helical" evidence="7">
    <location>
        <begin position="205"/>
        <end position="228"/>
    </location>
</feature>
<dbReference type="InterPro" id="IPR051311">
    <property type="entry name" value="DedA_domain"/>
</dbReference>
<keyword evidence="4 7" id="KW-0812">Transmembrane</keyword>
<dbReference type="AlphaFoldDB" id="U2Q8V2"/>
<sequence>MSHEPQGAEDAVQDASGDAVALHGADAFAGGPGAAQEWWDDPAMPWKHRPGRSDISCLVWMGALGVFSLAMMPLRAWLLGAPSRIPALVAATGSRTGSATLGALVREGDYRLVIPWVLVLMAGTVMSCKFDWVYWWAGKLWGRGMIEVWAGRSERARTRYEKVERWADRAGWVGMLLAYLPVPLPLMAVVFVLAGANRMSVRRFVAMDCAACFIWLLGFTAIGYLVGAPITSLLAGYARIANYVSIALVVVVLVAALTSSWRRARAQGARN</sequence>
<protein>
    <submittedName>
        <fullName evidence="9">SNARE-like domain protein</fullName>
    </submittedName>
</protein>
<feature type="transmembrane region" description="Helical" evidence="7">
    <location>
        <begin position="85"/>
        <end position="105"/>
    </location>
</feature>
<keyword evidence="5 7" id="KW-1133">Transmembrane helix</keyword>
<comment type="subcellular location">
    <subcellularLocation>
        <location evidence="1">Cell membrane</location>
        <topology evidence="1">Multi-pass membrane protein</topology>
    </subcellularLocation>
</comment>
<dbReference type="GeneID" id="95359446"/>
<evidence type="ECO:0000313" key="10">
    <source>
        <dbReference type="Proteomes" id="UP000017052"/>
    </source>
</evidence>
<dbReference type="GO" id="GO:0005886">
    <property type="term" value="C:plasma membrane"/>
    <property type="evidence" value="ECO:0007669"/>
    <property type="project" value="UniProtKB-SubCell"/>
</dbReference>
<feature type="transmembrane region" description="Helical" evidence="7">
    <location>
        <begin position="240"/>
        <end position="261"/>
    </location>
</feature>
<evidence type="ECO:0000259" key="8">
    <source>
        <dbReference type="Pfam" id="PF09335"/>
    </source>
</evidence>
<gene>
    <name evidence="9" type="ORF">HMPREF0682_1231</name>
</gene>
<feature type="transmembrane region" description="Helical" evidence="7">
    <location>
        <begin position="170"/>
        <end position="193"/>
    </location>
</feature>
<evidence type="ECO:0000256" key="2">
    <source>
        <dbReference type="ARBA" id="ARBA00010792"/>
    </source>
</evidence>
<feature type="transmembrane region" description="Helical" evidence="7">
    <location>
        <begin position="57"/>
        <end position="79"/>
    </location>
</feature>
<dbReference type="OrthoDB" id="3727474at2"/>
<name>U2Q8V2_9ACTN</name>
<dbReference type="InterPro" id="IPR032816">
    <property type="entry name" value="VTT_dom"/>
</dbReference>
<reference evidence="9" key="1">
    <citation type="submission" date="2013-08" db="EMBL/GenBank/DDBJ databases">
        <authorList>
            <person name="Durkin A.S."/>
            <person name="Haft D.R."/>
            <person name="McCorrison J."/>
            <person name="Torralba M."/>
            <person name="Gillis M."/>
            <person name="Haft D.H."/>
            <person name="Methe B."/>
            <person name="Sutton G."/>
            <person name="Nelson K.E."/>
        </authorList>
    </citation>
    <scope>NUCLEOTIDE SEQUENCE [LARGE SCALE GENOMIC DNA]</scope>
    <source>
        <strain evidence="9">F0233</strain>
    </source>
</reference>
<dbReference type="Pfam" id="PF09335">
    <property type="entry name" value="VTT_dom"/>
    <property type="match status" value="1"/>
</dbReference>